<dbReference type="GO" id="GO:0016020">
    <property type="term" value="C:membrane"/>
    <property type="evidence" value="ECO:0007669"/>
    <property type="project" value="UniProtKB-SubCell"/>
</dbReference>
<evidence type="ECO:0000256" key="2">
    <source>
        <dbReference type="ARBA" id="ARBA00022614"/>
    </source>
</evidence>
<keyword evidence="4" id="KW-0677">Repeat</keyword>
<dbReference type="EMBL" id="JAJFAZ020000004">
    <property type="protein sequence ID" value="KAI5331361.1"/>
    <property type="molecule type" value="Genomic_DNA"/>
</dbReference>
<name>A0AAD4VV43_PRUDU</name>
<keyword evidence="6" id="KW-0472">Membrane</keyword>
<keyword evidence="5" id="KW-1133">Transmembrane helix</keyword>
<dbReference type="SUPFAM" id="SSF52058">
    <property type="entry name" value="L domain-like"/>
    <property type="match status" value="1"/>
</dbReference>
<dbReference type="InterPro" id="IPR051809">
    <property type="entry name" value="Plant_receptor-like_S/T_kinase"/>
</dbReference>
<dbReference type="AlphaFoldDB" id="A0AAD4VV43"/>
<gene>
    <name evidence="7" type="ORF">L3X38_021487</name>
</gene>
<organism evidence="7 8">
    <name type="scientific">Prunus dulcis</name>
    <name type="common">Almond</name>
    <name type="synonym">Amygdalus dulcis</name>
    <dbReference type="NCBI Taxonomy" id="3755"/>
    <lineage>
        <taxon>Eukaryota</taxon>
        <taxon>Viridiplantae</taxon>
        <taxon>Streptophyta</taxon>
        <taxon>Embryophyta</taxon>
        <taxon>Tracheophyta</taxon>
        <taxon>Spermatophyta</taxon>
        <taxon>Magnoliopsida</taxon>
        <taxon>eudicotyledons</taxon>
        <taxon>Gunneridae</taxon>
        <taxon>Pentapetalae</taxon>
        <taxon>rosids</taxon>
        <taxon>fabids</taxon>
        <taxon>Rosales</taxon>
        <taxon>Rosaceae</taxon>
        <taxon>Amygdaloideae</taxon>
        <taxon>Amygdaleae</taxon>
        <taxon>Prunus</taxon>
    </lineage>
</organism>
<sequence length="106" mass="11317">MGDLQNLELLSIEQNNLNGLIPSSIFNISKLRALSLTLNKLSGSLPANIGLGVPNLQLLYIGATDVSGVIPNLSNASKLTRISMSYNSFTGFIPRTLCAFSGLDYT</sequence>
<keyword evidence="3" id="KW-0812">Transmembrane</keyword>
<dbReference type="Gene3D" id="3.80.10.10">
    <property type="entry name" value="Ribonuclease Inhibitor"/>
    <property type="match status" value="1"/>
</dbReference>
<dbReference type="Pfam" id="PF00560">
    <property type="entry name" value="LRR_1"/>
    <property type="match status" value="2"/>
</dbReference>
<reference evidence="7 8" key="1">
    <citation type="journal article" date="2022" name="G3 (Bethesda)">
        <title>Whole-genome sequence and methylome profiling of the almond [Prunus dulcis (Mill.) D.A. Webb] cultivar 'Nonpareil'.</title>
        <authorList>
            <person name="D'Amico-Willman K.M."/>
            <person name="Ouma W.Z."/>
            <person name="Meulia T."/>
            <person name="Sideli G.M."/>
            <person name="Gradziel T.M."/>
            <person name="Fresnedo-Ramirez J."/>
        </authorList>
    </citation>
    <scope>NUCLEOTIDE SEQUENCE [LARGE SCALE GENOMIC DNA]</scope>
    <source>
        <strain evidence="7">Clone GOH B32 T37-40</strain>
    </source>
</reference>
<evidence type="ECO:0000313" key="8">
    <source>
        <dbReference type="Proteomes" id="UP001054821"/>
    </source>
</evidence>
<keyword evidence="8" id="KW-1185">Reference proteome</keyword>
<comment type="subcellular location">
    <subcellularLocation>
        <location evidence="1">Membrane</location>
    </subcellularLocation>
</comment>
<dbReference type="Proteomes" id="UP001054821">
    <property type="component" value="Chromosome 4"/>
</dbReference>
<evidence type="ECO:0000256" key="1">
    <source>
        <dbReference type="ARBA" id="ARBA00004370"/>
    </source>
</evidence>
<dbReference type="PANTHER" id="PTHR27008:SF585">
    <property type="entry name" value="PROTEIN KINASE DOMAIN-CONTAINING PROTEIN"/>
    <property type="match status" value="1"/>
</dbReference>
<protein>
    <submittedName>
        <fullName evidence="7">Uncharacterized protein</fullName>
    </submittedName>
</protein>
<evidence type="ECO:0000313" key="7">
    <source>
        <dbReference type="EMBL" id="KAI5331361.1"/>
    </source>
</evidence>
<dbReference type="InterPro" id="IPR032675">
    <property type="entry name" value="LRR_dom_sf"/>
</dbReference>
<evidence type="ECO:0000256" key="6">
    <source>
        <dbReference type="ARBA" id="ARBA00023136"/>
    </source>
</evidence>
<comment type="caution">
    <text evidence="7">The sequence shown here is derived from an EMBL/GenBank/DDBJ whole genome shotgun (WGS) entry which is preliminary data.</text>
</comment>
<accession>A0AAD4VV43</accession>
<keyword evidence="2" id="KW-0433">Leucine-rich repeat</keyword>
<evidence type="ECO:0000256" key="5">
    <source>
        <dbReference type="ARBA" id="ARBA00022989"/>
    </source>
</evidence>
<dbReference type="PANTHER" id="PTHR27008">
    <property type="entry name" value="OS04G0122200 PROTEIN"/>
    <property type="match status" value="1"/>
</dbReference>
<evidence type="ECO:0000256" key="3">
    <source>
        <dbReference type="ARBA" id="ARBA00022692"/>
    </source>
</evidence>
<dbReference type="InterPro" id="IPR001611">
    <property type="entry name" value="Leu-rich_rpt"/>
</dbReference>
<evidence type="ECO:0000256" key="4">
    <source>
        <dbReference type="ARBA" id="ARBA00022737"/>
    </source>
</evidence>
<proteinExistence type="predicted"/>